<proteinExistence type="predicted"/>
<organism evidence="1 2">
    <name type="scientific">Parelaphostrongylus tenuis</name>
    <name type="common">Meningeal worm</name>
    <dbReference type="NCBI Taxonomy" id="148309"/>
    <lineage>
        <taxon>Eukaryota</taxon>
        <taxon>Metazoa</taxon>
        <taxon>Ecdysozoa</taxon>
        <taxon>Nematoda</taxon>
        <taxon>Chromadorea</taxon>
        <taxon>Rhabditida</taxon>
        <taxon>Rhabditina</taxon>
        <taxon>Rhabditomorpha</taxon>
        <taxon>Strongyloidea</taxon>
        <taxon>Metastrongylidae</taxon>
        <taxon>Parelaphostrongylus</taxon>
    </lineage>
</organism>
<protein>
    <submittedName>
        <fullName evidence="1">Uncharacterized protein</fullName>
    </submittedName>
</protein>
<gene>
    <name evidence="1" type="ORF">KIN20_005500</name>
</gene>
<name>A0AAD5MSV7_PARTN</name>
<dbReference type="AlphaFoldDB" id="A0AAD5MSV7"/>
<dbReference type="Proteomes" id="UP001196413">
    <property type="component" value="Unassembled WGS sequence"/>
</dbReference>
<dbReference type="EMBL" id="JAHQIW010000752">
    <property type="protein sequence ID" value="KAJ1349844.1"/>
    <property type="molecule type" value="Genomic_DNA"/>
</dbReference>
<sequence length="72" mass="8123">MGCSRHSGSNGTDLKGAETPYKTMMTIKKIATAVRYEEEVLIIIYKYQPFRYNIQCNDTVILSTENTLLSGD</sequence>
<evidence type="ECO:0000313" key="2">
    <source>
        <dbReference type="Proteomes" id="UP001196413"/>
    </source>
</evidence>
<comment type="caution">
    <text evidence="1">The sequence shown here is derived from an EMBL/GenBank/DDBJ whole genome shotgun (WGS) entry which is preliminary data.</text>
</comment>
<accession>A0AAD5MSV7</accession>
<keyword evidence="2" id="KW-1185">Reference proteome</keyword>
<reference evidence="1" key="1">
    <citation type="submission" date="2021-06" db="EMBL/GenBank/DDBJ databases">
        <title>Parelaphostrongylus tenuis whole genome reference sequence.</title>
        <authorList>
            <person name="Garwood T.J."/>
            <person name="Larsen P.A."/>
            <person name="Fountain-Jones N.M."/>
            <person name="Garbe J.R."/>
            <person name="Macchietto M.G."/>
            <person name="Kania S.A."/>
            <person name="Gerhold R.W."/>
            <person name="Richards J.E."/>
            <person name="Wolf T.M."/>
        </authorList>
    </citation>
    <scope>NUCLEOTIDE SEQUENCE</scope>
    <source>
        <strain evidence="1">MNPRO001-30</strain>
        <tissue evidence="1">Meninges</tissue>
    </source>
</reference>
<evidence type="ECO:0000313" key="1">
    <source>
        <dbReference type="EMBL" id="KAJ1349844.1"/>
    </source>
</evidence>